<comment type="similarity">
    <text evidence="1">Belongs to the peptidase S33 family. ABHD4/ABHD5 subfamily.</text>
</comment>
<dbReference type="Proteomes" id="UP000019384">
    <property type="component" value="Unassembled WGS sequence"/>
</dbReference>
<dbReference type="GO" id="GO:0006654">
    <property type="term" value="P:phosphatidic acid biosynthetic process"/>
    <property type="evidence" value="ECO:0007669"/>
    <property type="project" value="TreeGrafter"/>
</dbReference>
<reference evidence="4" key="1">
    <citation type="submission" date="2013-12" db="EMBL/GenBank/DDBJ databases">
        <authorList>
            <person name="Genoscope - CEA"/>
        </authorList>
    </citation>
    <scope>NUCLEOTIDE SEQUENCE</scope>
    <source>
        <strain evidence="4">CBS 1993</strain>
    </source>
</reference>
<dbReference type="OrthoDB" id="7457040at2759"/>
<dbReference type="GO" id="GO:0005743">
    <property type="term" value="C:mitochondrial inner membrane"/>
    <property type="evidence" value="ECO:0007669"/>
    <property type="project" value="TreeGrafter"/>
</dbReference>
<name>W6MXJ2_9ASCO</name>
<evidence type="ECO:0000256" key="1">
    <source>
        <dbReference type="ARBA" id="ARBA00038097"/>
    </source>
</evidence>
<dbReference type="RefSeq" id="XP_022460974.1">
    <property type="nucleotide sequence ID" value="XM_022606109.1"/>
</dbReference>
<evidence type="ECO:0000256" key="2">
    <source>
        <dbReference type="SAM" id="MobiDB-lite"/>
    </source>
</evidence>
<dbReference type="EMBL" id="HG793130">
    <property type="protein sequence ID" value="CDK28985.1"/>
    <property type="molecule type" value="Genomic_DNA"/>
</dbReference>
<evidence type="ECO:0000313" key="4">
    <source>
        <dbReference type="EMBL" id="CDK28985.1"/>
    </source>
</evidence>
<dbReference type="STRING" id="1382522.W6MXJ2"/>
<dbReference type="GO" id="GO:0004623">
    <property type="term" value="F:phospholipase A2 activity"/>
    <property type="evidence" value="ECO:0007669"/>
    <property type="project" value="TreeGrafter"/>
</dbReference>
<reference evidence="4" key="2">
    <citation type="submission" date="2014-02" db="EMBL/GenBank/DDBJ databases">
        <title>Complete DNA sequence of /Kuraishia capsulata/ illustrates novel genomic features among budding yeasts (/Saccharomycotina/).</title>
        <authorList>
            <person name="Morales L."/>
            <person name="Noel B."/>
            <person name="Porcel B."/>
            <person name="Marcet-Houben M."/>
            <person name="Hullo M-F."/>
            <person name="Sacerdot C."/>
            <person name="Tekaia F."/>
            <person name="Leh-Louis V."/>
            <person name="Despons L."/>
            <person name="Khanna V."/>
            <person name="Aury J-M."/>
            <person name="Barbe V."/>
            <person name="Couloux A."/>
            <person name="Labadie K."/>
            <person name="Pelletier E."/>
            <person name="Souciet J-L."/>
            <person name="Boekhout T."/>
            <person name="Gabaldon T."/>
            <person name="Wincker P."/>
            <person name="Dujon B."/>
        </authorList>
    </citation>
    <scope>NUCLEOTIDE SEQUENCE</scope>
    <source>
        <strain evidence="4">CBS 1993</strain>
    </source>
</reference>
<proteinExistence type="inferred from homology"/>
<dbReference type="Gene3D" id="3.40.50.1820">
    <property type="entry name" value="alpha/beta hydrolase"/>
    <property type="match status" value="1"/>
</dbReference>
<dbReference type="GO" id="GO:0055088">
    <property type="term" value="P:lipid homeostasis"/>
    <property type="evidence" value="ECO:0007669"/>
    <property type="project" value="TreeGrafter"/>
</dbReference>
<feature type="region of interest" description="Disordered" evidence="2">
    <location>
        <begin position="61"/>
        <end position="83"/>
    </location>
</feature>
<gene>
    <name evidence="4" type="ORF">KUCA_T00004971001</name>
</gene>
<dbReference type="HOGENOM" id="CLU_017361_3_1_1"/>
<dbReference type="GO" id="GO:0035965">
    <property type="term" value="P:cardiolipin acyl-chain remodeling"/>
    <property type="evidence" value="ECO:0007669"/>
    <property type="project" value="TreeGrafter"/>
</dbReference>
<dbReference type="PANTHER" id="PTHR42886:SF29">
    <property type="entry name" value="PUMMELIG, ISOFORM A"/>
    <property type="match status" value="1"/>
</dbReference>
<dbReference type="AlphaFoldDB" id="W6MXJ2"/>
<evidence type="ECO:0000259" key="3">
    <source>
        <dbReference type="Pfam" id="PF00561"/>
    </source>
</evidence>
<protein>
    <recommendedName>
        <fullName evidence="3">AB hydrolase-1 domain-containing protein</fullName>
    </recommendedName>
</protein>
<dbReference type="Pfam" id="PF00561">
    <property type="entry name" value="Abhydrolase_1"/>
    <property type="match status" value="1"/>
</dbReference>
<dbReference type="SUPFAM" id="SSF53474">
    <property type="entry name" value="alpha/beta-Hydrolases"/>
    <property type="match status" value="1"/>
</dbReference>
<dbReference type="InterPro" id="IPR000073">
    <property type="entry name" value="AB_hydrolase_1"/>
</dbReference>
<evidence type="ECO:0000313" key="5">
    <source>
        <dbReference type="Proteomes" id="UP000019384"/>
    </source>
</evidence>
<accession>W6MXJ2</accession>
<feature type="domain" description="AB hydrolase-1" evidence="3">
    <location>
        <begin position="180"/>
        <end position="450"/>
    </location>
</feature>
<dbReference type="PANTHER" id="PTHR42886">
    <property type="entry name" value="RE40534P-RELATED"/>
    <property type="match status" value="1"/>
</dbReference>
<dbReference type="InterPro" id="IPR029058">
    <property type="entry name" value="AB_hydrolase_fold"/>
</dbReference>
<dbReference type="GeneID" id="34522362"/>
<organism evidence="4 5">
    <name type="scientific">Kuraishia capsulata CBS 1993</name>
    <dbReference type="NCBI Taxonomy" id="1382522"/>
    <lineage>
        <taxon>Eukaryota</taxon>
        <taxon>Fungi</taxon>
        <taxon>Dikarya</taxon>
        <taxon>Ascomycota</taxon>
        <taxon>Saccharomycotina</taxon>
        <taxon>Pichiomycetes</taxon>
        <taxon>Pichiales</taxon>
        <taxon>Pichiaceae</taxon>
        <taxon>Kuraishia</taxon>
    </lineage>
</organism>
<keyword evidence="5" id="KW-1185">Reference proteome</keyword>
<sequence length="468" mass="53236">MNSCHHFKSKFSPVGAQIPSVVFLAFKRLSSSSVQRSSMSLRSMEIARKQRQIDRHIEKNFGRQSEVESVPESVRSPYRRSTPPAGLPLSKILSANSFPLSLTESFGHYMARHDLDMFQTDLLSTLPFYGQDASKFDSCGRTSEIVKTVIDDSGNYINEFVMYPPGYDPAYDQGSNSRYNHLVMVHGYGAGLGFFLKNFDQISAPQNHKSEWVVHAIDLLGYGCSSRPDFPHNEPLESTKVEDWFTQSLQVWFDRRGLSGLPKDKVMMCSHSMGAYITAKLNMKSPNLFGKVLMVSPAGINEVNEETAPKIPKWFELLWNQNVSPFALVRYTGPLGSIFVSGWTSRRFSMDTITQQEQDLLHRYTYAIFNAKGSGEYVLNYLLRAGGVPRRPLIREISKLKCDTVWLYGAEDWMDREAGQMCSEYISRTATHTSRYIELANAGHHLYLDDAERFNRIVIDEMNKMENV</sequence>
<dbReference type="GO" id="GO:0042171">
    <property type="term" value="F:lysophosphatidic acid acyltransferase activity"/>
    <property type="evidence" value="ECO:0007669"/>
    <property type="project" value="TreeGrafter"/>
</dbReference>